<evidence type="ECO:0000256" key="4">
    <source>
        <dbReference type="ARBA" id="ARBA00023002"/>
    </source>
</evidence>
<sequence>MPLPAAFAGRLRVPVIAAPMFLISGPDLVVSCCRNGVIGSFPALNQRTTHGFADWLDEIARRLDGIDDAAPFGVNLVVHRSNPRLEADLAVVIERKVPLVITSLGLNRDLIKAVHGYGGLVFHDVINLAFAAKAADAGVDGLIAVSAGAGGHAGPLNPFAALADIRRIFDGTLVLGGALSTGAQVAAARMAGADMAYLGTRFMATQESMAPPALRSMLLDASAADIVYTPAISGVHGNFLRPSIVAAGRDPDDLSKPASYDFGTTEAKAWRDIWAAGQGVGTIRDVPAAADLCRRLADEYEEALDGAARLSCRAVERPAG</sequence>
<organism evidence="6 7">
    <name type="scientific">Bosea lupini</name>
    <dbReference type="NCBI Taxonomy" id="1036779"/>
    <lineage>
        <taxon>Bacteria</taxon>
        <taxon>Pseudomonadati</taxon>
        <taxon>Pseudomonadota</taxon>
        <taxon>Alphaproteobacteria</taxon>
        <taxon>Hyphomicrobiales</taxon>
        <taxon>Boseaceae</taxon>
        <taxon>Bosea</taxon>
    </lineage>
</organism>
<evidence type="ECO:0000313" key="7">
    <source>
        <dbReference type="Proteomes" id="UP000199664"/>
    </source>
</evidence>
<comment type="similarity">
    <text evidence="1">Belongs to the nitronate monooxygenase family. NMO class I subfamily.</text>
</comment>
<reference evidence="7" key="1">
    <citation type="submission" date="2016-10" db="EMBL/GenBank/DDBJ databases">
        <authorList>
            <person name="Varghese N."/>
            <person name="Submissions S."/>
        </authorList>
    </citation>
    <scope>NUCLEOTIDE SEQUENCE [LARGE SCALE GENOMIC DNA]</scope>
    <source>
        <strain evidence="7">LMG 26383,CCUG 61248,R- 45681</strain>
    </source>
</reference>
<evidence type="ECO:0000256" key="3">
    <source>
        <dbReference type="ARBA" id="ARBA00022643"/>
    </source>
</evidence>
<dbReference type="FunFam" id="3.20.20.70:FF:000210">
    <property type="entry name" value="2-nitropropane dioxygenase"/>
    <property type="match status" value="1"/>
</dbReference>
<evidence type="ECO:0000313" key="6">
    <source>
        <dbReference type="EMBL" id="SEK62284.1"/>
    </source>
</evidence>
<dbReference type="InterPro" id="IPR004136">
    <property type="entry name" value="NMO"/>
</dbReference>
<evidence type="ECO:0000256" key="2">
    <source>
        <dbReference type="ARBA" id="ARBA00022630"/>
    </source>
</evidence>
<protein>
    <submittedName>
        <fullName evidence="6">Nitronate monooxygenase</fullName>
    </submittedName>
</protein>
<dbReference type="SUPFAM" id="SSF51412">
    <property type="entry name" value="Inosine monophosphate dehydrogenase (IMPDH)"/>
    <property type="match status" value="1"/>
</dbReference>
<accession>A0A1H7IIY8</accession>
<dbReference type="CDD" id="cd04730">
    <property type="entry name" value="NPD_like"/>
    <property type="match status" value="1"/>
</dbReference>
<name>A0A1H7IIY8_9HYPH</name>
<dbReference type="PANTHER" id="PTHR42747">
    <property type="entry name" value="NITRONATE MONOOXYGENASE-RELATED"/>
    <property type="match status" value="1"/>
</dbReference>
<dbReference type="GO" id="GO:0018580">
    <property type="term" value="F:nitronate monooxygenase activity"/>
    <property type="evidence" value="ECO:0007669"/>
    <property type="project" value="InterPro"/>
</dbReference>
<gene>
    <name evidence="6" type="ORF">SAMN04515666_101996</name>
</gene>
<evidence type="ECO:0000256" key="5">
    <source>
        <dbReference type="ARBA" id="ARBA00023033"/>
    </source>
</evidence>
<dbReference type="AlphaFoldDB" id="A0A1H7IIY8"/>
<keyword evidence="3" id="KW-0288">FMN</keyword>
<dbReference type="Gene3D" id="3.20.20.70">
    <property type="entry name" value="Aldolase class I"/>
    <property type="match status" value="1"/>
</dbReference>
<dbReference type="STRING" id="1036779.SAMN04515666_101996"/>
<keyword evidence="4" id="KW-0560">Oxidoreductase</keyword>
<dbReference type="EMBL" id="FOAN01000001">
    <property type="protein sequence ID" value="SEK62284.1"/>
    <property type="molecule type" value="Genomic_DNA"/>
</dbReference>
<dbReference type="OrthoDB" id="9778912at2"/>
<dbReference type="InterPro" id="IPR013785">
    <property type="entry name" value="Aldolase_TIM"/>
</dbReference>
<evidence type="ECO:0000256" key="1">
    <source>
        <dbReference type="ARBA" id="ARBA00009881"/>
    </source>
</evidence>
<proteinExistence type="inferred from homology"/>
<dbReference type="PANTHER" id="PTHR42747:SF4">
    <property type="entry name" value="BLR1330 PROTEIN"/>
    <property type="match status" value="1"/>
</dbReference>
<keyword evidence="5 6" id="KW-0503">Monooxygenase</keyword>
<keyword evidence="7" id="KW-1185">Reference proteome</keyword>
<dbReference type="Proteomes" id="UP000199664">
    <property type="component" value="Unassembled WGS sequence"/>
</dbReference>
<keyword evidence="2" id="KW-0285">Flavoprotein</keyword>
<dbReference type="Pfam" id="PF03060">
    <property type="entry name" value="NMO"/>
    <property type="match status" value="1"/>
</dbReference>